<evidence type="ECO:0000256" key="1">
    <source>
        <dbReference type="SAM" id="SignalP"/>
    </source>
</evidence>
<reference evidence="2" key="2">
    <citation type="submission" date="2025-08" db="UniProtKB">
        <authorList>
            <consortium name="Ensembl"/>
        </authorList>
    </citation>
    <scope>IDENTIFICATION</scope>
</reference>
<organism evidence="2 3">
    <name type="scientific">Microcebus murinus</name>
    <name type="common">Gray mouse lemur</name>
    <name type="synonym">Lemur murinus</name>
    <dbReference type="NCBI Taxonomy" id="30608"/>
    <lineage>
        <taxon>Eukaryota</taxon>
        <taxon>Metazoa</taxon>
        <taxon>Chordata</taxon>
        <taxon>Craniata</taxon>
        <taxon>Vertebrata</taxon>
        <taxon>Euteleostomi</taxon>
        <taxon>Mammalia</taxon>
        <taxon>Eutheria</taxon>
        <taxon>Euarchontoglires</taxon>
        <taxon>Primates</taxon>
        <taxon>Strepsirrhini</taxon>
        <taxon>Lemuriformes</taxon>
        <taxon>Cheirogaleidae</taxon>
        <taxon>Microcebus</taxon>
    </lineage>
</organism>
<accession>A0A8C5V9C9</accession>
<feature type="signal peptide" evidence="1">
    <location>
        <begin position="1"/>
        <end position="18"/>
    </location>
</feature>
<protein>
    <recommendedName>
        <fullName evidence="4">Secreted protein</fullName>
    </recommendedName>
</protein>
<sequence>MHRGLVFTFAMILLPSHLLHPPAPIHSFRLALIGNPFLLIPMFGTCSPTLRVAVTHSCGICGAWVGCQVCNRKSTCICC</sequence>
<dbReference type="EMBL" id="ABDC03021677">
    <property type="status" value="NOT_ANNOTATED_CDS"/>
    <property type="molecule type" value="Genomic_DNA"/>
</dbReference>
<dbReference type="AlphaFoldDB" id="A0A8C5V9C9"/>
<evidence type="ECO:0008006" key="4">
    <source>
        <dbReference type="Google" id="ProtNLM"/>
    </source>
</evidence>
<keyword evidence="3" id="KW-1185">Reference proteome</keyword>
<dbReference type="Ensembl" id="ENSMICT00000014316.3">
    <property type="protein sequence ID" value="ENSMICP00000017904.1"/>
    <property type="gene ID" value="ENSMICG00000014319.3"/>
</dbReference>
<proteinExistence type="predicted"/>
<reference evidence="2" key="1">
    <citation type="submission" date="2016-12" db="EMBL/GenBank/DDBJ databases">
        <title>Mouse lemur reference genome and diversity panel.</title>
        <authorList>
            <person name="Harris R."/>
            <person name="Larsen P."/>
            <person name="Liu Y."/>
            <person name="Hughes D.S."/>
            <person name="Murali S."/>
            <person name="Raveendran M."/>
            <person name="Korchina V."/>
            <person name="Wang M."/>
            <person name="Jhangiani S."/>
            <person name="Bandaranaike D."/>
            <person name="Bellair M."/>
            <person name="Blankenburg K."/>
            <person name="Chao H."/>
            <person name="Dahdouli M."/>
            <person name="Dinh H."/>
            <person name="Doddapaneni H."/>
            <person name="English A."/>
            <person name="Firestine M."/>
            <person name="Gnanaolivu R."/>
            <person name="Gross S."/>
            <person name="Hernandez B."/>
            <person name="Javaid M."/>
            <person name="Jayaseelan J."/>
            <person name="Jones J."/>
            <person name="Khan Z."/>
            <person name="Kovar C."/>
            <person name="Kurapati P."/>
            <person name="Le B."/>
            <person name="Lee S."/>
            <person name="Li M."/>
            <person name="Mathew T."/>
            <person name="Narasimhan A."/>
            <person name="Ngo D."/>
            <person name="Nguyen L."/>
            <person name="Okwuonu G."/>
            <person name="Ongeri F."/>
            <person name="Osuji N."/>
            <person name="Pu L.-L."/>
            <person name="Puazo M."/>
            <person name="Quiroz J."/>
            <person name="Raj R."/>
            <person name="Rajbhandari K."/>
            <person name="Reid J.G."/>
            <person name="Santibanez J."/>
            <person name="Sexton D."/>
            <person name="Skinner E."/>
            <person name="Vee V."/>
            <person name="Weissenberger G."/>
            <person name="Wu Y."/>
            <person name="Xin Y."/>
            <person name="Han Y."/>
            <person name="Campbell C."/>
            <person name="Brown A."/>
            <person name="Sullivan B."/>
            <person name="Shelton J."/>
            <person name="Brown S."/>
            <person name="Dudchenko O."/>
            <person name="Machol I."/>
            <person name="Durand N."/>
            <person name="Shamim M."/>
            <person name="Lieberman A."/>
            <person name="Muzny D.M."/>
            <person name="Richards S."/>
            <person name="Yoder A."/>
            <person name="Worley K.C."/>
            <person name="Rogers J."/>
            <person name="Gibbs R.A."/>
        </authorList>
    </citation>
    <scope>NUCLEOTIDE SEQUENCE [LARGE SCALE GENOMIC DNA]</scope>
</reference>
<keyword evidence="1" id="KW-0732">Signal</keyword>
<feature type="chain" id="PRO_5034460210" description="Secreted protein" evidence="1">
    <location>
        <begin position="19"/>
        <end position="79"/>
    </location>
</feature>
<name>A0A8C5V9C9_MICMU</name>
<dbReference type="Proteomes" id="UP000694394">
    <property type="component" value="Chromosome 18"/>
</dbReference>
<reference evidence="2" key="3">
    <citation type="submission" date="2025-09" db="UniProtKB">
        <authorList>
            <consortium name="Ensembl"/>
        </authorList>
    </citation>
    <scope>IDENTIFICATION</scope>
</reference>
<evidence type="ECO:0000313" key="2">
    <source>
        <dbReference type="Ensembl" id="ENSMICP00000017904.1"/>
    </source>
</evidence>
<evidence type="ECO:0000313" key="3">
    <source>
        <dbReference type="Proteomes" id="UP000694394"/>
    </source>
</evidence>
<dbReference type="GeneTree" id="ENSGT00860000136259"/>